<dbReference type="EMBL" id="BARU01009231">
    <property type="protein sequence ID" value="GAH34261.1"/>
    <property type="molecule type" value="Genomic_DNA"/>
</dbReference>
<evidence type="ECO:0000313" key="1">
    <source>
        <dbReference type="EMBL" id="GAH34261.1"/>
    </source>
</evidence>
<name>X1ELL2_9ZZZZ</name>
<gene>
    <name evidence="1" type="ORF">S03H2_17850</name>
</gene>
<accession>X1ELL2</accession>
<protein>
    <submittedName>
        <fullName evidence="1">Uncharacterized protein</fullName>
    </submittedName>
</protein>
<reference evidence="1" key="1">
    <citation type="journal article" date="2014" name="Front. Microbiol.">
        <title>High frequency of phylogenetically diverse reductive dehalogenase-homologous genes in deep subseafloor sedimentary metagenomes.</title>
        <authorList>
            <person name="Kawai M."/>
            <person name="Futagami T."/>
            <person name="Toyoda A."/>
            <person name="Takaki Y."/>
            <person name="Nishi S."/>
            <person name="Hori S."/>
            <person name="Arai W."/>
            <person name="Tsubouchi T."/>
            <person name="Morono Y."/>
            <person name="Uchiyama I."/>
            <person name="Ito T."/>
            <person name="Fujiyama A."/>
            <person name="Inagaki F."/>
            <person name="Takami H."/>
        </authorList>
    </citation>
    <scope>NUCLEOTIDE SEQUENCE</scope>
    <source>
        <strain evidence="1">Expedition CK06-06</strain>
    </source>
</reference>
<sequence>LIKITYPGLLLEEILSTIAGNCLLCVTKLDFSAPKSLE</sequence>
<feature type="non-terminal residue" evidence="1">
    <location>
        <position position="1"/>
    </location>
</feature>
<comment type="caution">
    <text evidence="1">The sequence shown here is derived from an EMBL/GenBank/DDBJ whole genome shotgun (WGS) entry which is preliminary data.</text>
</comment>
<dbReference type="AlphaFoldDB" id="X1ELL2"/>
<organism evidence="1">
    <name type="scientific">marine sediment metagenome</name>
    <dbReference type="NCBI Taxonomy" id="412755"/>
    <lineage>
        <taxon>unclassified sequences</taxon>
        <taxon>metagenomes</taxon>
        <taxon>ecological metagenomes</taxon>
    </lineage>
</organism>
<proteinExistence type="predicted"/>